<gene>
    <name evidence="2" type="ORF">BCCH1_77490</name>
</gene>
<proteinExistence type="predicted"/>
<keyword evidence="2" id="KW-0614">Plasmid</keyword>
<organism evidence="2">
    <name type="scientific">Burkholderia contaminans</name>
    <dbReference type="NCBI Taxonomy" id="488447"/>
    <lineage>
        <taxon>Bacteria</taxon>
        <taxon>Pseudomonadati</taxon>
        <taxon>Pseudomonadota</taxon>
        <taxon>Betaproteobacteria</taxon>
        <taxon>Burkholderiales</taxon>
        <taxon>Burkholderiaceae</taxon>
        <taxon>Burkholderia</taxon>
        <taxon>Burkholderia cepacia complex</taxon>
    </lineage>
</organism>
<reference evidence="2" key="2">
    <citation type="journal article" date="2017" name="Genome Announc.">
        <title>High-Quality Draft Genome Sequence of Burkholderia contaminans CH-1, a Gram-Negative Bacterium That Metabolizes 2-Azahypoxanthine, a Plant Growth-Regulating Compound.</title>
        <authorList>
            <person name="Choi J.-H."/>
            <person name="Sugiura H."/>
            <person name="Moriuchi R."/>
            <person name="Kawagishi H."/>
            <person name="Dohra H."/>
        </authorList>
    </citation>
    <scope>NUCLEOTIDE SEQUENCE</scope>
    <source>
        <strain evidence="2">CH-1</strain>
        <plasmid evidence="2">pBC453</plasmid>
    </source>
</reference>
<evidence type="ECO:0000256" key="1">
    <source>
        <dbReference type="SAM" id="MobiDB-lite"/>
    </source>
</evidence>
<dbReference type="AlphaFoldDB" id="A0A250LL00"/>
<geneLocation type="plasmid" evidence="2">
    <name>pBC453</name>
</geneLocation>
<accession>A0A250LL00</accession>
<name>A0A250LL00_9BURK</name>
<sequence length="80" mass="8471">MVIQSGLRGVAVGVGATGEHTVTLRYRDDHRFPAPRGNGQRLTKTVLNTMRKPFGSPKSQVDGWVTSSDVSGKMGTISGG</sequence>
<protein>
    <submittedName>
        <fullName evidence="2">Uncharacterized protein</fullName>
    </submittedName>
</protein>
<reference evidence="2" key="1">
    <citation type="journal article" date="2016" name="Biosci. Biotechnol. Biochem.">
        <title>Bioconversion of AHX to AOH by resting cells of Burkholderia contaminans CH-1.</title>
        <authorList>
            <person name="Choi J.H."/>
            <person name="Kikuchi A."/>
            <person name="Pumkaeo P."/>
            <person name="Hirai H."/>
            <person name="Tokuyama S."/>
            <person name="Kawagishi H."/>
        </authorList>
    </citation>
    <scope>NUCLEOTIDE SEQUENCE</scope>
    <source>
        <strain evidence="2">CH-1</strain>
        <plasmid evidence="2">pBC453</plasmid>
    </source>
</reference>
<feature type="region of interest" description="Disordered" evidence="1">
    <location>
        <begin position="51"/>
        <end position="80"/>
    </location>
</feature>
<evidence type="ECO:0000313" key="2">
    <source>
        <dbReference type="EMBL" id="BBA45238.1"/>
    </source>
</evidence>
<dbReference type="EMBL" id="AP018360">
    <property type="protein sequence ID" value="BBA45238.1"/>
    <property type="molecule type" value="Genomic_DNA"/>
</dbReference>